<comment type="caution">
    <text evidence="1">The sequence shown here is derived from an EMBL/GenBank/DDBJ whole genome shotgun (WGS) entry which is preliminary data.</text>
</comment>
<dbReference type="EMBL" id="SJCY01000015">
    <property type="protein sequence ID" value="TDG34972.1"/>
    <property type="molecule type" value="Genomic_DNA"/>
</dbReference>
<proteinExistence type="predicted"/>
<reference evidence="1 2" key="1">
    <citation type="submission" date="2019-02" db="EMBL/GenBank/DDBJ databases">
        <title>Pedobacter sp. nov., a novel speices isolated from soil of pinguins habitat in Antarcitica.</title>
        <authorList>
            <person name="He R.-H."/>
        </authorList>
    </citation>
    <scope>NUCLEOTIDE SEQUENCE [LARGE SCALE GENOMIC DNA]</scope>
    <source>
        <strain evidence="1 2">E01020</strain>
    </source>
</reference>
<dbReference type="Proteomes" id="UP000295668">
    <property type="component" value="Unassembled WGS sequence"/>
</dbReference>
<keyword evidence="2" id="KW-1185">Reference proteome</keyword>
<gene>
    <name evidence="1" type="ORF">EZJ43_16095</name>
</gene>
<dbReference type="AlphaFoldDB" id="A0A4R5MHH9"/>
<dbReference type="OrthoDB" id="949336at2"/>
<organism evidence="1 2">
    <name type="scientific">Pedobacter changchengzhani</name>
    <dbReference type="NCBI Taxonomy" id="2529274"/>
    <lineage>
        <taxon>Bacteria</taxon>
        <taxon>Pseudomonadati</taxon>
        <taxon>Bacteroidota</taxon>
        <taxon>Sphingobacteriia</taxon>
        <taxon>Sphingobacteriales</taxon>
        <taxon>Sphingobacteriaceae</taxon>
        <taxon>Pedobacter</taxon>
    </lineage>
</organism>
<name>A0A4R5MHH9_9SPHI</name>
<protein>
    <submittedName>
        <fullName evidence="1">Uncharacterized protein</fullName>
    </submittedName>
</protein>
<evidence type="ECO:0000313" key="1">
    <source>
        <dbReference type="EMBL" id="TDG34972.1"/>
    </source>
</evidence>
<accession>A0A4R5MHH9</accession>
<sequence length="249" mass="28639">MNFEVPSNVIVASHITGIYDVNRSTVLANDDFSLVAEWAKSITELGLNGIIFHNNFSDETCKIHQNDFIHFVKVDYNPKYNPNVFRYAVYAEFLEISQNLIKNIFFTDISDVTVLKNPFTATLFLNNTNSIFCGDEPKILDNEWMQAHSENLRNKIADYADYELKFKDATLLNCGIIGGHISTILPLIEKLWAIHRDHNADNNSLYTGDMGAFNYLVRNQYNETVIHGYPVNTEFKAYKTDTSCWFKHK</sequence>
<evidence type="ECO:0000313" key="2">
    <source>
        <dbReference type="Proteomes" id="UP000295668"/>
    </source>
</evidence>